<keyword evidence="1" id="KW-0472">Membrane</keyword>
<dbReference type="SUPFAM" id="SSF82693">
    <property type="entry name" value="Multidrug efflux transporter AcrB pore domain, PN1, PN2, PC1 and PC2 subdomains"/>
    <property type="match status" value="1"/>
</dbReference>
<dbReference type="SUPFAM" id="SSF82714">
    <property type="entry name" value="Multidrug efflux transporter AcrB TolC docking domain, DN and DC subdomains"/>
    <property type="match status" value="2"/>
</dbReference>
<dbReference type="InterPro" id="IPR027463">
    <property type="entry name" value="AcrB_DN_DC_subdom"/>
</dbReference>
<dbReference type="GO" id="GO:0005886">
    <property type="term" value="C:plasma membrane"/>
    <property type="evidence" value="ECO:0007669"/>
    <property type="project" value="TreeGrafter"/>
</dbReference>
<dbReference type="Gene3D" id="3.30.70.1430">
    <property type="entry name" value="Multidrug efflux transporter AcrB pore domain"/>
    <property type="match status" value="2"/>
</dbReference>
<dbReference type="RefSeq" id="WP_006459649.1">
    <property type="nucleotide sequence ID" value="NZ_CP007030.1"/>
</dbReference>
<organism evidence="2 3">
    <name type="scientific">Thiomicrospira aerophila AL3</name>
    <dbReference type="NCBI Taxonomy" id="717772"/>
    <lineage>
        <taxon>Bacteria</taxon>
        <taxon>Pseudomonadati</taxon>
        <taxon>Pseudomonadota</taxon>
        <taxon>Gammaproteobacteria</taxon>
        <taxon>Thiotrichales</taxon>
        <taxon>Piscirickettsiaceae</taxon>
        <taxon>Thiomicrospira</taxon>
    </lineage>
</organism>
<keyword evidence="3" id="KW-1185">Reference proteome</keyword>
<feature type="transmembrane region" description="Helical" evidence="1">
    <location>
        <begin position="20"/>
        <end position="38"/>
    </location>
</feature>
<dbReference type="Gene3D" id="3.30.70.1320">
    <property type="entry name" value="Multidrug efflux transporter AcrB pore domain like"/>
    <property type="match status" value="1"/>
</dbReference>
<accession>W0DP97</accession>
<dbReference type="Gene3D" id="1.20.1640.10">
    <property type="entry name" value="Multidrug efflux transporter AcrB transmembrane domain"/>
    <property type="match status" value="2"/>
</dbReference>
<feature type="transmembrane region" description="Helical" evidence="1">
    <location>
        <begin position="459"/>
        <end position="482"/>
    </location>
</feature>
<feature type="transmembrane region" description="Helical" evidence="1">
    <location>
        <begin position="888"/>
        <end position="907"/>
    </location>
</feature>
<dbReference type="PANTHER" id="PTHR32063">
    <property type="match status" value="1"/>
</dbReference>
<feature type="transmembrane region" description="Helical" evidence="1">
    <location>
        <begin position="958"/>
        <end position="979"/>
    </location>
</feature>
<feature type="transmembrane region" description="Helical" evidence="1">
    <location>
        <begin position="914"/>
        <end position="938"/>
    </location>
</feature>
<dbReference type="STRING" id="717772.THIAE_00540"/>
<reference evidence="2 3" key="1">
    <citation type="submission" date="2013-12" db="EMBL/GenBank/DDBJ databases">
        <authorList>
            <consortium name="DOE Joint Genome Institute"/>
            <person name="Kappler U."/>
            <person name="Huntemann M."/>
            <person name="Han J."/>
            <person name="Chen A."/>
            <person name="Kyrpides N."/>
            <person name="Mavromatis K."/>
            <person name="Markowitz V."/>
            <person name="Palaniappan K."/>
            <person name="Ivanova N."/>
            <person name="Schaumberg A."/>
            <person name="Pati A."/>
            <person name="Liolios K."/>
            <person name="Nordberg H.P."/>
            <person name="Cantor M.N."/>
            <person name="Hua S.X."/>
            <person name="Woyke T."/>
        </authorList>
    </citation>
    <scope>NUCLEOTIDE SEQUENCE [LARGE SCALE GENOMIC DNA]</scope>
    <source>
        <strain evidence="3">AL2</strain>
    </source>
</reference>
<feature type="transmembrane region" description="Helical" evidence="1">
    <location>
        <begin position="360"/>
        <end position="380"/>
    </location>
</feature>
<dbReference type="SUPFAM" id="SSF82866">
    <property type="entry name" value="Multidrug efflux transporter AcrB transmembrane domain"/>
    <property type="match status" value="2"/>
</dbReference>
<feature type="transmembrane region" description="Helical" evidence="1">
    <location>
        <begin position="387"/>
        <end position="406"/>
    </location>
</feature>
<feature type="transmembrane region" description="Helical" evidence="1">
    <location>
        <begin position="991"/>
        <end position="1017"/>
    </location>
</feature>
<gene>
    <name evidence="2" type="ORF">THIAE_00540</name>
</gene>
<feature type="transmembrane region" description="Helical" evidence="1">
    <location>
        <begin position="334"/>
        <end position="354"/>
    </location>
</feature>
<dbReference type="Gene3D" id="3.30.2090.10">
    <property type="entry name" value="Multidrug efflux transporter AcrB TolC docking domain, DN and DC subdomains"/>
    <property type="match status" value="2"/>
</dbReference>
<dbReference type="InterPro" id="IPR001036">
    <property type="entry name" value="Acrflvin-R"/>
</dbReference>
<evidence type="ECO:0000313" key="3">
    <source>
        <dbReference type="Proteomes" id="UP000005380"/>
    </source>
</evidence>
<dbReference type="GO" id="GO:0042910">
    <property type="term" value="F:xenobiotic transmembrane transporter activity"/>
    <property type="evidence" value="ECO:0007669"/>
    <property type="project" value="TreeGrafter"/>
</dbReference>
<keyword evidence="1" id="KW-0812">Transmembrane</keyword>
<dbReference type="Proteomes" id="UP000005380">
    <property type="component" value="Chromosome"/>
</dbReference>
<feature type="transmembrane region" description="Helical" evidence="1">
    <location>
        <begin position="530"/>
        <end position="552"/>
    </location>
</feature>
<evidence type="ECO:0000313" key="2">
    <source>
        <dbReference type="EMBL" id="AHF00435.1"/>
    </source>
</evidence>
<dbReference type="InParanoid" id="W0DP97"/>
<dbReference type="AlphaFoldDB" id="W0DP97"/>
<evidence type="ECO:0000256" key="1">
    <source>
        <dbReference type="SAM" id="Phobius"/>
    </source>
</evidence>
<dbReference type="EMBL" id="CP007030">
    <property type="protein sequence ID" value="AHF00435.1"/>
    <property type="molecule type" value="Genomic_DNA"/>
</dbReference>
<dbReference type="OrthoDB" id="5287122at2"/>
<name>W0DP97_9GAMM</name>
<dbReference type="PRINTS" id="PR00702">
    <property type="entry name" value="ACRIFLAVINRP"/>
</dbReference>
<keyword evidence="1" id="KW-1133">Transmembrane helix</keyword>
<feature type="transmembrane region" description="Helical" evidence="1">
    <location>
        <begin position="431"/>
        <end position="452"/>
    </location>
</feature>
<dbReference type="KEGG" id="tao:THIAE_00540"/>
<feature type="transmembrane region" description="Helical" evidence="1">
    <location>
        <begin position="863"/>
        <end position="882"/>
    </location>
</feature>
<dbReference type="eggNOG" id="COG0841">
    <property type="taxonomic scope" value="Bacteria"/>
</dbReference>
<protein>
    <submittedName>
        <fullName evidence="2">Acriflavin resistance protein</fullName>
    </submittedName>
</protein>
<sequence>MSKRSRRGLIGLFTYHKVAANLLMLLMMLAGAVALMRLNVQFFPNFDLDYAQVRVIWPGANAQDVEQSVTNPIERVLRTVENLDEMTSTSALGSSLVTLKFKEGTNMIEAVDQVRQRVTELRNLPQDIQTPIIERILRYEPIAKVLLLGQPGDAEGLREMARQFERELLDRGVDRVTFRGRPTEELAIELPLAAQQSYQLSIAQVAEQISGLSRDVPAGQIGFNDATRDVRALEQRREVNHFADLPLQVSDTEQLRLGDVAHVILRPVREATYLTVDERPAIELYLQRSETGDTLASSRIMQAWLDDTLPHLPQGVDLLVYDETWSLVKERIMLLVKNGLGGLLLVLAILYIFLNGRVAFWVAVGIPVSFLATLMVLYLAGGSINMISLFALIMALGIIVDDAIVVGEDALTHYEQGESPGEAAAGGAKRMFTPVMASSLTTIAAFLPLMIIGGEIGGILVAIPMVIISVILVSLVQCFLVLPGHLRFGLGLFNGAEPAWRKQWDSAFGRFRQVYFRAVIRWVLNNRVSMVAMTFSLILLIIGLIAGGRLSFTFFPSPESNRINASVQFVSGTPEQVTADFMRDVYQALRDVEQALEPGIVKTAVLAYNQGSSASSGVYGAIQIELIPSDHRQTRNITLMQAWRERVPSAPGLENFNIAAQTGGPPGRDIQIQFTGADAERLKLASEALQAVIEDLPGVSGVADDLPYGRQQMVYQLTPYAQALGFTTSSIGTQLSSAFSGQLAQIFTLGEDEIEVRVMLPREEQAQLALLNQLQLVAPNGEFVNLSQLVEWRTQQGFDVLRHFNGQLAVTVLGDVDRSQNNANQILASLRETTLPDIQQRYGVNYSLEGTAKNQSNTFGDMLIGLMLGLVLIYIVLAWVFQSYGWPLVVMLAIPLGLIGAILGHYVMGIGLTILSLFGLFGLAGIVVNNAIILVSFYQRLLAEGLSVNEALEEASVQRLRAVLVTSLTTIAGLTPLLFETSLQAQFLIPMAVSIAFGLAFATILILLVIPALLSLYEGGARRVGRWFGRPNVTSMSG</sequence>
<dbReference type="Gene3D" id="3.30.70.1440">
    <property type="entry name" value="Multidrug efflux transporter AcrB pore domain"/>
    <property type="match status" value="1"/>
</dbReference>
<dbReference type="HOGENOM" id="CLU_002755_1_2_6"/>
<dbReference type="Pfam" id="PF00873">
    <property type="entry name" value="ACR_tran"/>
    <property type="match status" value="1"/>
</dbReference>
<dbReference type="PANTHER" id="PTHR32063:SF33">
    <property type="entry name" value="RND SUPERFAMILY EFFLUX PUMP PERMEASE COMPONENT"/>
    <property type="match status" value="1"/>
</dbReference>
<proteinExistence type="predicted"/>